<reference evidence="3 4" key="1">
    <citation type="submission" date="2017-06" db="EMBL/GenBank/DDBJ databases">
        <title>A platform for efficient transgenesis in Macrostomum lignano, a flatworm model organism for stem cell research.</title>
        <authorList>
            <person name="Berezikov E."/>
        </authorList>
    </citation>
    <scope>NUCLEOTIDE SEQUENCE [LARGE SCALE GENOMIC DNA]</scope>
    <source>
        <strain evidence="3">DV1</strain>
        <tissue evidence="3">Whole organism</tissue>
    </source>
</reference>
<feature type="transmembrane region" description="Helical" evidence="2">
    <location>
        <begin position="89"/>
        <end position="111"/>
    </location>
</feature>
<proteinExistence type="predicted"/>
<organism evidence="3 4">
    <name type="scientific">Macrostomum lignano</name>
    <dbReference type="NCBI Taxonomy" id="282301"/>
    <lineage>
        <taxon>Eukaryota</taxon>
        <taxon>Metazoa</taxon>
        <taxon>Spiralia</taxon>
        <taxon>Lophotrochozoa</taxon>
        <taxon>Platyhelminthes</taxon>
        <taxon>Rhabditophora</taxon>
        <taxon>Macrostomorpha</taxon>
        <taxon>Macrostomida</taxon>
        <taxon>Macrostomidae</taxon>
        <taxon>Macrostomum</taxon>
    </lineage>
</organism>
<keyword evidence="2" id="KW-0472">Membrane</keyword>
<feature type="transmembrane region" description="Helical" evidence="2">
    <location>
        <begin position="12"/>
        <end position="32"/>
    </location>
</feature>
<name>A0A267G7C4_9PLAT</name>
<dbReference type="EMBL" id="NIVC01000508">
    <property type="protein sequence ID" value="PAA81876.1"/>
    <property type="molecule type" value="Genomic_DNA"/>
</dbReference>
<evidence type="ECO:0000313" key="3">
    <source>
        <dbReference type="EMBL" id="PAA81876.1"/>
    </source>
</evidence>
<comment type="caution">
    <text evidence="3">The sequence shown here is derived from an EMBL/GenBank/DDBJ whole genome shotgun (WGS) entry which is preliminary data.</text>
</comment>
<dbReference type="AlphaFoldDB" id="A0A267G7C4"/>
<evidence type="ECO:0000256" key="1">
    <source>
        <dbReference type="SAM" id="MobiDB-lite"/>
    </source>
</evidence>
<protein>
    <submittedName>
        <fullName evidence="3">Uncharacterized protein</fullName>
    </submittedName>
</protein>
<evidence type="ECO:0000313" key="4">
    <source>
        <dbReference type="Proteomes" id="UP000215902"/>
    </source>
</evidence>
<feature type="compositionally biased region" description="Low complexity" evidence="1">
    <location>
        <begin position="47"/>
        <end position="65"/>
    </location>
</feature>
<keyword evidence="4" id="KW-1185">Reference proteome</keyword>
<keyword evidence="2" id="KW-1133">Transmembrane helix</keyword>
<keyword evidence="2" id="KW-0812">Transmembrane</keyword>
<accession>A0A267G7C4</accession>
<feature type="non-terminal residue" evidence="3">
    <location>
        <position position="1"/>
    </location>
</feature>
<feature type="region of interest" description="Disordered" evidence="1">
    <location>
        <begin position="47"/>
        <end position="82"/>
    </location>
</feature>
<gene>
    <name evidence="3" type="ORF">BOX15_Mlig011656g3</name>
</gene>
<sequence length="254" mass="27565">PVAAAFNSGLAQLGIALAVAVACLSAIYPGLLRPLLSAAGTRLFQSSSADSSGSDSNALNPQQPLSRPPPGPNPHLQGRQQHQQPQASLLLAIVLPIYSVAIVCFLIYTLVRFLSVRPTRRQLSMAAAADAAAVANDKAVVYDASLREFRRSGERQFTPISKKMDGPSNEPPLESLERDLQRLVERLDAREPQQQRRHYGDADVGYGIDKNSGAELADRAALRRELAATEVRMMRLLEQIRRGELNASEDDCAS</sequence>
<evidence type="ECO:0000256" key="2">
    <source>
        <dbReference type="SAM" id="Phobius"/>
    </source>
</evidence>
<dbReference type="Proteomes" id="UP000215902">
    <property type="component" value="Unassembled WGS sequence"/>
</dbReference>